<organism evidence="1">
    <name type="scientific">marine sediment metagenome</name>
    <dbReference type="NCBI Taxonomy" id="412755"/>
    <lineage>
        <taxon>unclassified sequences</taxon>
        <taxon>metagenomes</taxon>
        <taxon>ecological metagenomes</taxon>
    </lineage>
</organism>
<accession>X1J3C7</accession>
<evidence type="ECO:0008006" key="2">
    <source>
        <dbReference type="Google" id="ProtNLM"/>
    </source>
</evidence>
<feature type="non-terminal residue" evidence="1">
    <location>
        <position position="1"/>
    </location>
</feature>
<evidence type="ECO:0000313" key="1">
    <source>
        <dbReference type="EMBL" id="GAH64293.1"/>
    </source>
</evidence>
<name>X1J3C7_9ZZZZ</name>
<dbReference type="SUPFAM" id="SSF52540">
    <property type="entry name" value="P-loop containing nucleoside triphosphate hydrolases"/>
    <property type="match status" value="1"/>
</dbReference>
<reference evidence="1" key="1">
    <citation type="journal article" date="2014" name="Front. Microbiol.">
        <title>High frequency of phylogenetically diverse reductive dehalogenase-homologous genes in deep subseafloor sedimentary metagenomes.</title>
        <authorList>
            <person name="Kawai M."/>
            <person name="Futagami T."/>
            <person name="Toyoda A."/>
            <person name="Takaki Y."/>
            <person name="Nishi S."/>
            <person name="Hori S."/>
            <person name="Arai W."/>
            <person name="Tsubouchi T."/>
            <person name="Morono Y."/>
            <person name="Uchiyama I."/>
            <person name="Ito T."/>
            <person name="Fujiyama A."/>
            <person name="Inagaki F."/>
            <person name="Takami H."/>
        </authorList>
    </citation>
    <scope>NUCLEOTIDE SEQUENCE</scope>
    <source>
        <strain evidence="1">Expedition CK06-06</strain>
    </source>
</reference>
<proteinExistence type="predicted"/>
<dbReference type="InterPro" id="IPR027417">
    <property type="entry name" value="P-loop_NTPase"/>
</dbReference>
<dbReference type="EMBL" id="BARU01033164">
    <property type="protein sequence ID" value="GAH64293.1"/>
    <property type="molecule type" value="Genomic_DNA"/>
</dbReference>
<sequence length="259" mass="29404">TEETHIGLGRAITFSVICIKARQCLLLIAPSGCGKSVITDTLAALHPNSFKLLSVTRARLMSYAETFSNFFGVVLMDDMAGAGGTYERKDTISAFCQLCYSHTISKHTMQSDFEIQNFHGAAIMNIQPALLAEVYAYPEWEGLIQEKTLRYYHLYRPVEPVQIMPEVTIDWGIDIDQVNKPRHDYRLYQTLWNIASLQWSDSRAVEHLDSLLKALAALDGRKNVANSDLQFLLKLMKPMTIERHVFNKTGFETGRYMDT</sequence>
<comment type="caution">
    <text evidence="1">The sequence shown here is derived from an EMBL/GenBank/DDBJ whole genome shotgun (WGS) entry which is preliminary data.</text>
</comment>
<gene>
    <name evidence="1" type="ORF">S03H2_52213</name>
</gene>
<protein>
    <recommendedName>
        <fullName evidence="2">ATPase dynein-related AAA domain-containing protein</fullName>
    </recommendedName>
</protein>
<dbReference type="AlphaFoldDB" id="X1J3C7"/>
<feature type="non-terminal residue" evidence="1">
    <location>
        <position position="259"/>
    </location>
</feature>